<protein>
    <submittedName>
        <fullName evidence="2">Uncharacterized protein</fullName>
    </submittedName>
</protein>
<dbReference type="Proteomes" id="UP000054217">
    <property type="component" value="Unassembled WGS sequence"/>
</dbReference>
<evidence type="ECO:0000256" key="1">
    <source>
        <dbReference type="SAM" id="MobiDB-lite"/>
    </source>
</evidence>
<dbReference type="OrthoDB" id="2630812at2759"/>
<keyword evidence="3" id="KW-1185">Reference proteome</keyword>
<proteinExistence type="predicted"/>
<sequence>MTPSPTPNQLVWSSNKEVAAADGHRSTDILSADPSGPSNESDMPLQYLPHKSNHEDERRQNPGVGAQQPKGSATKITASAQADLQHLKDILGSKIRESLRQDISQIVSFAVMQAMEKYSGNSTSLPRAAKAVAPRSGTIHNETPRKLKDLPQHRPPEWNTFKRSIHEYTLELVGLPTDAKSVLPSVTEAAINAWDPNHGHCCTLANFCIDLEGNLHSAWNKSAAKVFATGYPKKYKNCQYPRETIEKGWIRYVTGLKTKYRLQGKGTARVQEHKATHRRKQRKAELYTHHLECAMQYQSISDRAVDIVQQLGVDGMSSDESEHEGHGGEATYYALHKDWRSHHITAWLQLLDLLHLRLRYRREWQATAGAWPHFRTTSLKVSNHPPVPQLPTNFYCANWYAAQNDFSRERLQAHPATPSLEIPRQVAMEAQKYDLANQKIVQGKAAPFTS</sequence>
<reference evidence="3" key="2">
    <citation type="submission" date="2015-01" db="EMBL/GenBank/DDBJ databases">
        <title>Evolutionary Origins and Diversification of the Mycorrhizal Mutualists.</title>
        <authorList>
            <consortium name="DOE Joint Genome Institute"/>
            <consortium name="Mycorrhizal Genomics Consortium"/>
            <person name="Kohler A."/>
            <person name="Kuo A."/>
            <person name="Nagy L.G."/>
            <person name="Floudas D."/>
            <person name="Copeland A."/>
            <person name="Barry K.W."/>
            <person name="Cichocki N."/>
            <person name="Veneault-Fourrey C."/>
            <person name="LaButti K."/>
            <person name="Lindquist E.A."/>
            <person name="Lipzen A."/>
            <person name="Lundell T."/>
            <person name="Morin E."/>
            <person name="Murat C."/>
            <person name="Riley R."/>
            <person name="Ohm R."/>
            <person name="Sun H."/>
            <person name="Tunlid A."/>
            <person name="Henrissat B."/>
            <person name="Grigoriev I.V."/>
            <person name="Hibbett D.S."/>
            <person name="Martin F."/>
        </authorList>
    </citation>
    <scope>NUCLEOTIDE SEQUENCE [LARGE SCALE GENOMIC DNA]</scope>
    <source>
        <strain evidence="3">Marx 270</strain>
    </source>
</reference>
<dbReference type="InParanoid" id="A0A0C3K5R1"/>
<accession>A0A0C3K5R1</accession>
<dbReference type="STRING" id="870435.A0A0C3K5R1"/>
<dbReference type="EMBL" id="KN831969">
    <property type="protein sequence ID" value="KIO04897.1"/>
    <property type="molecule type" value="Genomic_DNA"/>
</dbReference>
<feature type="region of interest" description="Disordered" evidence="1">
    <location>
        <begin position="132"/>
        <end position="155"/>
    </location>
</feature>
<feature type="compositionally biased region" description="Basic and acidic residues" evidence="1">
    <location>
        <begin position="142"/>
        <end position="155"/>
    </location>
</feature>
<feature type="region of interest" description="Disordered" evidence="1">
    <location>
        <begin position="17"/>
        <end position="76"/>
    </location>
</feature>
<dbReference type="AlphaFoldDB" id="A0A0C3K5R1"/>
<evidence type="ECO:0000313" key="3">
    <source>
        <dbReference type="Proteomes" id="UP000054217"/>
    </source>
</evidence>
<reference evidence="2 3" key="1">
    <citation type="submission" date="2014-04" db="EMBL/GenBank/DDBJ databases">
        <authorList>
            <consortium name="DOE Joint Genome Institute"/>
            <person name="Kuo A."/>
            <person name="Kohler A."/>
            <person name="Costa M.D."/>
            <person name="Nagy L.G."/>
            <person name="Floudas D."/>
            <person name="Copeland A."/>
            <person name="Barry K.W."/>
            <person name="Cichocki N."/>
            <person name="Veneault-Fourrey C."/>
            <person name="LaButti K."/>
            <person name="Lindquist E.A."/>
            <person name="Lipzen A."/>
            <person name="Lundell T."/>
            <person name="Morin E."/>
            <person name="Murat C."/>
            <person name="Sun H."/>
            <person name="Tunlid A."/>
            <person name="Henrissat B."/>
            <person name="Grigoriev I.V."/>
            <person name="Hibbett D.S."/>
            <person name="Martin F."/>
            <person name="Nordberg H.P."/>
            <person name="Cantor M.N."/>
            <person name="Hua S.X."/>
        </authorList>
    </citation>
    <scope>NUCLEOTIDE SEQUENCE [LARGE SCALE GENOMIC DNA]</scope>
    <source>
        <strain evidence="2 3">Marx 270</strain>
    </source>
</reference>
<evidence type="ECO:0000313" key="2">
    <source>
        <dbReference type="EMBL" id="KIO04897.1"/>
    </source>
</evidence>
<dbReference type="HOGENOM" id="CLU_608473_0_0_1"/>
<name>A0A0C3K5R1_PISTI</name>
<gene>
    <name evidence="2" type="ORF">M404DRAFT_541770</name>
</gene>
<organism evidence="2 3">
    <name type="scientific">Pisolithus tinctorius Marx 270</name>
    <dbReference type="NCBI Taxonomy" id="870435"/>
    <lineage>
        <taxon>Eukaryota</taxon>
        <taxon>Fungi</taxon>
        <taxon>Dikarya</taxon>
        <taxon>Basidiomycota</taxon>
        <taxon>Agaricomycotina</taxon>
        <taxon>Agaricomycetes</taxon>
        <taxon>Agaricomycetidae</taxon>
        <taxon>Boletales</taxon>
        <taxon>Sclerodermatineae</taxon>
        <taxon>Pisolithaceae</taxon>
        <taxon>Pisolithus</taxon>
    </lineage>
</organism>